<proteinExistence type="predicted"/>
<reference evidence="1 2" key="1">
    <citation type="journal article" date="2018" name="Mol. Biol. Evol.">
        <title>Broad Genomic Sampling Reveals a Smut Pathogenic Ancestry of the Fungal Clade Ustilaginomycotina.</title>
        <authorList>
            <person name="Kijpornyongpan T."/>
            <person name="Mondo S.J."/>
            <person name="Barry K."/>
            <person name="Sandor L."/>
            <person name="Lee J."/>
            <person name="Lipzen A."/>
            <person name="Pangilinan J."/>
            <person name="LaButti K."/>
            <person name="Hainaut M."/>
            <person name="Henrissat B."/>
            <person name="Grigoriev I.V."/>
            <person name="Spatafora J.W."/>
            <person name="Aime M.C."/>
        </authorList>
    </citation>
    <scope>NUCLEOTIDE SEQUENCE [LARGE SCALE GENOMIC DNA]</scope>
    <source>
        <strain evidence="1 2">SA 807</strain>
    </source>
</reference>
<keyword evidence="1" id="KW-0808">Transferase</keyword>
<dbReference type="EMBL" id="KZ819833">
    <property type="protein sequence ID" value="PWN51568.1"/>
    <property type="molecule type" value="Genomic_DNA"/>
</dbReference>
<name>A0ACD0P0F0_9BASI</name>
<dbReference type="Proteomes" id="UP000245626">
    <property type="component" value="Unassembled WGS sequence"/>
</dbReference>
<evidence type="ECO:0000313" key="1">
    <source>
        <dbReference type="EMBL" id="PWN51568.1"/>
    </source>
</evidence>
<gene>
    <name evidence="1" type="ORF">IE53DRAFT_378856</name>
</gene>
<organism evidence="1 2">
    <name type="scientific">Violaceomyces palustris</name>
    <dbReference type="NCBI Taxonomy" id="1673888"/>
    <lineage>
        <taxon>Eukaryota</taxon>
        <taxon>Fungi</taxon>
        <taxon>Dikarya</taxon>
        <taxon>Basidiomycota</taxon>
        <taxon>Ustilaginomycotina</taxon>
        <taxon>Ustilaginomycetes</taxon>
        <taxon>Violaceomycetales</taxon>
        <taxon>Violaceomycetaceae</taxon>
        <taxon>Violaceomyces</taxon>
    </lineage>
</organism>
<accession>A0ACD0P0F0</accession>
<evidence type="ECO:0000313" key="2">
    <source>
        <dbReference type="Proteomes" id="UP000245626"/>
    </source>
</evidence>
<keyword evidence="2" id="KW-1185">Reference proteome</keyword>
<sequence>MSFQISSNSILDRNAGDEDDGSCSSHSDSSFDSKDDQDWGDWTEEKDDQGNDQSGLETHSLFALSGGKGEAGEGPLFQTFPNPILALEDAKQKGCDLVRIVKELELDTLQVIRLVNHIRRRGLTPDQVNSLKGVEPFLNDDTELVPVQGFEMDGLLQLDFDELEGQSVTAGTSKSSTNSRIAELEAELMATRMAFDDLRKKIISDLGLESIPASIPSSADTKGKSPESRTPSAGPIAGAKPTSAPKSSKPGRDDDTHYFDSYASNDIHQTMISDSVRTLSYAKFILSPANAHLIRGKTVMDVGCGSGILSLFCARAGAKQVIAIDASDVADRARQNVEENGFGGVVRVVKGKVEELDAELEGYKGKVDLLVSEWMGYFLLYECMLPSVLYARDRYLNPETGILAPSHCRMTLAAISDKELLHERLNFWNNVHGFKMTCMTKGLTEEAYTESLKAESIVSTVEDIYDLPLQVLSYRQPTFVSPFSLTCEKTTEIHGFASWFDTWFTPDSRPWPKSFEEGKGEVEVKRDLKGGEKLEGLPPCTVKPIVEADVPGIELARNQVVEERRGEDAATDGVKGETVSFTTGPFGLETHWKQAVFLLKEPIEAEKGSKICGEIHVNQSQTNSRELDVEIHYSLRSPGQGEERKKGEKVGARMVQLFKVR</sequence>
<keyword evidence="1" id="KW-0489">Methyltransferase</keyword>
<protein>
    <submittedName>
        <fullName evidence="1">S-adenosyl-L-methionine-dependent methyltransferase</fullName>
    </submittedName>
</protein>